<gene>
    <name evidence="1" type="ORF">AVEN_29848_1</name>
</gene>
<dbReference type="EMBL" id="BGPR01038001">
    <property type="protein sequence ID" value="GBO13763.1"/>
    <property type="molecule type" value="Genomic_DNA"/>
</dbReference>
<accession>A0A4Y2UM80</accession>
<proteinExistence type="predicted"/>
<dbReference type="Proteomes" id="UP000499080">
    <property type="component" value="Unassembled WGS sequence"/>
</dbReference>
<comment type="caution">
    <text evidence="1">The sequence shown here is derived from an EMBL/GenBank/DDBJ whole genome shotgun (WGS) entry which is preliminary data.</text>
</comment>
<reference evidence="1 2" key="1">
    <citation type="journal article" date="2019" name="Sci. Rep.">
        <title>Orb-weaving spider Araneus ventricosus genome elucidates the spidroin gene catalogue.</title>
        <authorList>
            <person name="Kono N."/>
            <person name="Nakamura H."/>
            <person name="Ohtoshi R."/>
            <person name="Moran D.A.P."/>
            <person name="Shinohara A."/>
            <person name="Yoshida Y."/>
            <person name="Fujiwara M."/>
            <person name="Mori M."/>
            <person name="Tomita M."/>
            <person name="Arakawa K."/>
        </authorList>
    </citation>
    <scope>NUCLEOTIDE SEQUENCE [LARGE SCALE GENOMIC DNA]</scope>
</reference>
<dbReference type="AlphaFoldDB" id="A0A4Y2UM80"/>
<organism evidence="1 2">
    <name type="scientific">Araneus ventricosus</name>
    <name type="common">Orbweaver spider</name>
    <name type="synonym">Epeira ventricosa</name>
    <dbReference type="NCBI Taxonomy" id="182803"/>
    <lineage>
        <taxon>Eukaryota</taxon>
        <taxon>Metazoa</taxon>
        <taxon>Ecdysozoa</taxon>
        <taxon>Arthropoda</taxon>
        <taxon>Chelicerata</taxon>
        <taxon>Arachnida</taxon>
        <taxon>Araneae</taxon>
        <taxon>Araneomorphae</taxon>
        <taxon>Entelegynae</taxon>
        <taxon>Araneoidea</taxon>
        <taxon>Araneidae</taxon>
        <taxon>Araneus</taxon>
    </lineage>
</organism>
<name>A0A4Y2UM80_ARAVE</name>
<evidence type="ECO:0000313" key="2">
    <source>
        <dbReference type="Proteomes" id="UP000499080"/>
    </source>
</evidence>
<sequence>MTATAVLKRQHQRGEKVYFETRFESVEDEIPSRCRLPHVGVAGSFPSFSEALEYSKREKVKKASCTVTYAKGPHHGLASLILGTPWLGVSHLGHTVAWRLSSWAHRGLASLILGTPWLEMSCT</sequence>
<evidence type="ECO:0000313" key="1">
    <source>
        <dbReference type="EMBL" id="GBO13763.1"/>
    </source>
</evidence>
<keyword evidence="2" id="KW-1185">Reference proteome</keyword>
<protein>
    <submittedName>
        <fullName evidence="1">Uncharacterized protein</fullName>
    </submittedName>
</protein>